<comment type="caution">
    <text evidence="2">The sequence shown here is derived from an EMBL/GenBank/DDBJ whole genome shotgun (WGS) entry which is preliminary data.</text>
</comment>
<sequence length="438" mass="47311">MVKKFSRFKSLFTYIMVMTTLLLGGVVYSPSYGFAQAGTSADFSAGVAKVSLSPTQSQLAGKKLYMGGYGGYMSRGPAEGVSNDGIYARALAVKSGQDSLVFLTIDTTVIGNVILDAIRQGASSQTGIPEDHIVISATHTHAGPDLNGLWGGVPADYKQLFIENSIKAVVKATNQMKHATIRTGSTTVPQELVKNRRGLGYTDHALGILQVQSGNKTLATLVNFAAHPVVLRDDNKLLSSDFVGSLEKEIESQYGGTAMFVNGAQGDVEPNVNWKVPVSEQYTLAKDYGQSLSKYVFEAIEKSKTVPPGIAFQTQNATFPVENPSFIFAKNMGLFNGYAAMRQEGLQYFFDSKISRITLGKGRNAVEMVTLPGEAVTNLGLNIRDLMPGNHKMLLGLTHDTLGYLIPESEWSTTGYEETVSLGREAGDIVRRTIEGLY</sequence>
<dbReference type="RefSeq" id="WP_213119397.1">
    <property type="nucleotide sequence ID" value="NZ_JAGYPF010000004.1"/>
</dbReference>
<organism evidence="2 3">
    <name type="scientific">Neobacillus rhizophilus</name>
    <dbReference type="NCBI Taxonomy" id="2833579"/>
    <lineage>
        <taxon>Bacteria</taxon>
        <taxon>Bacillati</taxon>
        <taxon>Bacillota</taxon>
        <taxon>Bacilli</taxon>
        <taxon>Bacillales</taxon>
        <taxon>Bacillaceae</taxon>
        <taxon>Neobacillus</taxon>
    </lineage>
</organism>
<dbReference type="Pfam" id="PF04734">
    <property type="entry name" value="Ceramidase_alk"/>
    <property type="match status" value="1"/>
</dbReference>
<dbReference type="Proteomes" id="UP000679749">
    <property type="component" value="Unassembled WGS sequence"/>
</dbReference>
<feature type="domain" description="Neutral/alkaline non-lysosomal ceramidase N-terminal" evidence="1">
    <location>
        <begin position="66"/>
        <end position="273"/>
    </location>
</feature>
<gene>
    <name evidence="2" type="ORF">KHA99_20830</name>
</gene>
<accession>A0A942U551</accession>
<evidence type="ECO:0000313" key="2">
    <source>
        <dbReference type="EMBL" id="MBS4214896.1"/>
    </source>
</evidence>
<evidence type="ECO:0000313" key="3">
    <source>
        <dbReference type="Proteomes" id="UP000679749"/>
    </source>
</evidence>
<evidence type="ECO:0000259" key="1">
    <source>
        <dbReference type="Pfam" id="PF04734"/>
    </source>
</evidence>
<dbReference type="AlphaFoldDB" id="A0A942U551"/>
<protein>
    <submittedName>
        <fullName evidence="2">Neutral/alkaline non-lysosomal ceramidase N-terminal domain-containing protein</fullName>
    </submittedName>
</protein>
<name>A0A942U551_9BACI</name>
<reference evidence="2" key="1">
    <citation type="submission" date="2021-05" db="EMBL/GenBank/DDBJ databases">
        <title>Novel Bacillus species.</title>
        <authorList>
            <person name="Liu G."/>
        </authorList>
    </citation>
    <scope>NUCLEOTIDE SEQUENCE</scope>
    <source>
        <strain evidence="2">FJAT-49825</strain>
    </source>
</reference>
<proteinExistence type="predicted"/>
<dbReference type="EMBL" id="JAGYPF010000004">
    <property type="protein sequence ID" value="MBS4214896.1"/>
    <property type="molecule type" value="Genomic_DNA"/>
</dbReference>
<keyword evidence="3" id="KW-1185">Reference proteome</keyword>
<dbReference type="InterPro" id="IPR031329">
    <property type="entry name" value="NEUT/ALK_ceramidase_N"/>
</dbReference>